<gene>
    <name evidence="1" type="ORF">TcWFU_002302</name>
</gene>
<keyword evidence="2" id="KW-1185">Reference proteome</keyword>
<proteinExistence type="predicted"/>
<name>A0ABR4QLG5_9CEST</name>
<dbReference type="Proteomes" id="UP001651158">
    <property type="component" value="Unassembled WGS sequence"/>
</dbReference>
<protein>
    <submittedName>
        <fullName evidence="1">Uncharacterized protein</fullName>
    </submittedName>
</protein>
<sequence>MLPPPPPPDIHSVSATPHDLSHCLQHTPDSYEFRLCKIPCPQRLTKHTVQDTTVSTLPDLTNIRRFTLTKHHVATQLPMEDSQSPLGQTPTP</sequence>
<comment type="caution">
    <text evidence="1">The sequence shown here is derived from an EMBL/GenBank/DDBJ whole genome shotgun (WGS) entry which is preliminary data.</text>
</comment>
<accession>A0ABR4QLG5</accession>
<reference evidence="1 2" key="1">
    <citation type="journal article" date="2022" name="Front. Cell. Infect. Microbiol.">
        <title>The Genomes of Two Strains of Taenia crassiceps the Animal Model for the Study of Human Cysticercosis.</title>
        <authorList>
            <person name="Bobes R.J."/>
            <person name="Estrada K."/>
            <person name="Rios-Valencia D.G."/>
            <person name="Calderon-Gallegos A."/>
            <person name="de la Torre P."/>
            <person name="Carrero J.C."/>
            <person name="Sanchez-Flores A."/>
            <person name="Laclette J.P."/>
        </authorList>
    </citation>
    <scope>NUCLEOTIDE SEQUENCE [LARGE SCALE GENOMIC DNA]</scope>
    <source>
        <strain evidence="1">WFUcys</strain>
    </source>
</reference>
<evidence type="ECO:0000313" key="1">
    <source>
        <dbReference type="EMBL" id="KAL5109928.1"/>
    </source>
</evidence>
<organism evidence="1 2">
    <name type="scientific">Taenia crassiceps</name>
    <dbReference type="NCBI Taxonomy" id="6207"/>
    <lineage>
        <taxon>Eukaryota</taxon>
        <taxon>Metazoa</taxon>
        <taxon>Spiralia</taxon>
        <taxon>Lophotrochozoa</taxon>
        <taxon>Platyhelminthes</taxon>
        <taxon>Cestoda</taxon>
        <taxon>Eucestoda</taxon>
        <taxon>Cyclophyllidea</taxon>
        <taxon>Taeniidae</taxon>
        <taxon>Taenia</taxon>
    </lineage>
</organism>
<evidence type="ECO:0000313" key="2">
    <source>
        <dbReference type="Proteomes" id="UP001651158"/>
    </source>
</evidence>
<dbReference type="EMBL" id="JAKROA010000002">
    <property type="protein sequence ID" value="KAL5109928.1"/>
    <property type="molecule type" value="Genomic_DNA"/>
</dbReference>